<organism evidence="3">
    <name type="scientific">Daucus carota subsp. sativus</name>
    <name type="common">Carrot</name>
    <dbReference type="NCBI Taxonomy" id="79200"/>
    <lineage>
        <taxon>Eukaryota</taxon>
        <taxon>Viridiplantae</taxon>
        <taxon>Streptophyta</taxon>
        <taxon>Embryophyta</taxon>
        <taxon>Tracheophyta</taxon>
        <taxon>Spermatophyta</taxon>
        <taxon>Magnoliopsida</taxon>
        <taxon>eudicotyledons</taxon>
        <taxon>Gunneridae</taxon>
        <taxon>Pentapetalae</taxon>
        <taxon>asterids</taxon>
        <taxon>campanulids</taxon>
        <taxon>Apiales</taxon>
        <taxon>Apiaceae</taxon>
        <taxon>Apioideae</taxon>
        <taxon>Scandiceae</taxon>
        <taxon>Daucinae</taxon>
        <taxon>Daucus</taxon>
        <taxon>Daucus sect. Daucus</taxon>
    </lineage>
</organism>
<reference evidence="3" key="1">
    <citation type="journal article" date="2016" name="Nat. Genet.">
        <title>A high-quality carrot genome assembly provides new insights into carotenoid accumulation and asterid genome evolution.</title>
        <authorList>
            <person name="Iorizzo M."/>
            <person name="Ellison S."/>
            <person name="Senalik D."/>
            <person name="Zeng P."/>
            <person name="Satapoomin P."/>
            <person name="Huang J."/>
            <person name="Bowman M."/>
            <person name="Iovene M."/>
            <person name="Sanseverino W."/>
            <person name="Cavagnaro P."/>
            <person name="Yildiz M."/>
            <person name="Macko-Podgorni A."/>
            <person name="Moranska E."/>
            <person name="Grzebelus E."/>
            <person name="Grzebelus D."/>
            <person name="Ashrafi H."/>
            <person name="Zheng Z."/>
            <person name="Cheng S."/>
            <person name="Spooner D."/>
            <person name="Van Deynze A."/>
            <person name="Simon P."/>
        </authorList>
    </citation>
    <scope>NUCLEOTIDE SEQUENCE [LARGE SCALE GENOMIC DNA]</scope>
    <source>
        <tissue evidence="3">Leaf</tissue>
    </source>
</reference>
<keyword evidence="1" id="KW-0813">Transport</keyword>
<accession>A0A162A260</accession>
<sequence>MVTYNNIVRKISNFNMDTIREEMMDDLSLLEDLDAHGYKVQILKDRLNKLLMFKSEEEKLKNMLEQRDRVLSVHVEENRIFKGTRAKREERVHELWKEVVFIQKKEKYIDAKKA</sequence>
<keyword evidence="2" id="KW-0341">Growth regulation</keyword>
<comment type="caution">
    <text evidence="3">The sequence shown here is derived from an EMBL/GenBank/DDBJ whole genome shotgun (WGS) entry which is preliminary data.</text>
</comment>
<proteinExistence type="predicted"/>
<evidence type="ECO:0000256" key="2">
    <source>
        <dbReference type="ARBA" id="ARBA00022604"/>
    </source>
</evidence>
<dbReference type="InterPro" id="IPR007930">
    <property type="entry name" value="DUF724"/>
</dbReference>
<dbReference type="EMBL" id="LNRQ01000005">
    <property type="protein sequence ID" value="KZM95022.1"/>
    <property type="molecule type" value="Genomic_DNA"/>
</dbReference>
<name>A0A162A260_DAUCS</name>
<dbReference type="Pfam" id="PF05266">
    <property type="entry name" value="DUF724"/>
    <property type="match status" value="1"/>
</dbReference>
<gene>
    <name evidence="3" type="ORF">DCAR_018264</name>
</gene>
<dbReference type="AlphaFoldDB" id="A0A162A260"/>
<evidence type="ECO:0000256" key="1">
    <source>
        <dbReference type="ARBA" id="ARBA00022448"/>
    </source>
</evidence>
<protein>
    <submittedName>
        <fullName evidence="3">Uncharacterized protein</fullName>
    </submittedName>
</protein>
<dbReference type="Gramene" id="KZM95022">
    <property type="protein sequence ID" value="KZM95022"/>
    <property type="gene ID" value="DCAR_018264"/>
</dbReference>
<evidence type="ECO:0000313" key="3">
    <source>
        <dbReference type="EMBL" id="KZM95022.1"/>
    </source>
</evidence>